<name>A0A4Y3KZ37_9CELL</name>
<feature type="transmembrane region" description="Helical" evidence="1">
    <location>
        <begin position="30"/>
        <end position="46"/>
    </location>
</feature>
<evidence type="ECO:0000313" key="2">
    <source>
        <dbReference type="EMBL" id="GEA88495.1"/>
    </source>
</evidence>
<evidence type="ECO:0000313" key="3">
    <source>
        <dbReference type="Proteomes" id="UP000317046"/>
    </source>
</evidence>
<dbReference type="EMBL" id="BJLR01000022">
    <property type="protein sequence ID" value="GEA88495.1"/>
    <property type="molecule type" value="Genomic_DNA"/>
</dbReference>
<gene>
    <name evidence="2" type="ORF">CCE01nite_24440</name>
</gene>
<accession>A0A4Y3KZ37</accession>
<sequence length="114" mass="11420">MARMSRLPTAVIAAVTLVVGFAVAQGTGVRWLGGVVLAAGLLWCAVRSAPAAGLVRTAAAGLVVLAAFVASHLAADALGPWPSVLLAALLAGAGVWFLVDRAVARRAVRATTHA</sequence>
<organism evidence="2 3">
    <name type="scientific">Cellulomonas cellasea</name>
    <dbReference type="NCBI Taxonomy" id="43670"/>
    <lineage>
        <taxon>Bacteria</taxon>
        <taxon>Bacillati</taxon>
        <taxon>Actinomycetota</taxon>
        <taxon>Actinomycetes</taxon>
        <taxon>Micrococcales</taxon>
        <taxon>Cellulomonadaceae</taxon>
        <taxon>Cellulomonas</taxon>
    </lineage>
</organism>
<dbReference type="Proteomes" id="UP000317046">
    <property type="component" value="Unassembled WGS sequence"/>
</dbReference>
<keyword evidence="1" id="KW-1133">Transmembrane helix</keyword>
<feature type="transmembrane region" description="Helical" evidence="1">
    <location>
        <begin position="53"/>
        <end position="75"/>
    </location>
</feature>
<dbReference type="AlphaFoldDB" id="A0A4Y3KZ37"/>
<feature type="transmembrane region" description="Helical" evidence="1">
    <location>
        <begin position="81"/>
        <end position="99"/>
    </location>
</feature>
<proteinExistence type="predicted"/>
<keyword evidence="1" id="KW-0472">Membrane</keyword>
<keyword evidence="1" id="KW-0812">Transmembrane</keyword>
<evidence type="ECO:0008006" key="4">
    <source>
        <dbReference type="Google" id="ProtNLM"/>
    </source>
</evidence>
<keyword evidence="3" id="KW-1185">Reference proteome</keyword>
<evidence type="ECO:0000256" key="1">
    <source>
        <dbReference type="SAM" id="Phobius"/>
    </source>
</evidence>
<comment type="caution">
    <text evidence="2">The sequence shown here is derived from an EMBL/GenBank/DDBJ whole genome shotgun (WGS) entry which is preliminary data.</text>
</comment>
<protein>
    <recommendedName>
        <fullName evidence="4">Integral membrane protein</fullName>
    </recommendedName>
</protein>
<reference evidence="2" key="1">
    <citation type="submission" date="2019-06" db="EMBL/GenBank/DDBJ databases">
        <title>Whole genome shotgun sequence of Cellulomonas cellasea NBRC 3753.</title>
        <authorList>
            <person name="Hosoyama A."/>
            <person name="Uohara A."/>
            <person name="Ohji S."/>
            <person name="Ichikawa N."/>
        </authorList>
    </citation>
    <scope>NUCLEOTIDE SEQUENCE [LARGE SCALE GENOMIC DNA]</scope>
    <source>
        <strain evidence="2">NBRC 3753</strain>
    </source>
</reference>